<dbReference type="InterPro" id="IPR036097">
    <property type="entry name" value="HisK_dim/P_sf"/>
</dbReference>
<dbReference type="GO" id="GO:0005524">
    <property type="term" value="F:ATP binding"/>
    <property type="evidence" value="ECO:0007669"/>
    <property type="project" value="UniProtKB-KW"/>
</dbReference>
<organism evidence="17 18">
    <name type="scientific">Xylanibacillus composti</name>
    <dbReference type="NCBI Taxonomy" id="1572762"/>
    <lineage>
        <taxon>Bacteria</taxon>
        <taxon>Bacillati</taxon>
        <taxon>Bacillota</taxon>
        <taxon>Bacilli</taxon>
        <taxon>Bacillales</taxon>
        <taxon>Paenibacillaceae</taxon>
        <taxon>Xylanibacillus</taxon>
    </lineage>
</organism>
<dbReference type="InterPro" id="IPR004358">
    <property type="entry name" value="Sig_transdc_His_kin-like_C"/>
</dbReference>
<dbReference type="EC" id="2.7.13.3" evidence="3"/>
<sequence>MNLKSKLWLLLLASSLSSLILLIGIAAVIGLIFNQGYTHHNLSELGNQLSRMMEQIGPDDEQIQQQLAAFRNEHPHIDLTWLSENGELRYATDGRTSDYNMNELMNRFLNMPSNLWENEAEITLIFDWQWEGLQQFLVMSLPSEVMQSSQIFIYIQNSAQFIQLLLPVALFMLTPYVFALFFFLKLNRRLQLLNQAMITFDASGAHEVDENASKDEIGQLTRSFNDMSARIRSNIIRIRELEAKRKLLIADISNDLRTPLTMIIGYAESLDKQIVKSPEEKKKYMTYLLRRATYMDVLLQKLLEIAQLDTYKDRVQLVHQDLGETIRLIAADYIPVVESMSIDMDFHIPEQPLYVSFDQPLIERALRNLIENAIQHGGEGKYLGIFLKKTKNQVHITIADRGPGIELAKQRFIFERFYRGPEGRGGEGLGLGLSIVQEVANAHKGYVRMESRPNEKTKFTLILPYSAKHETQASQ</sequence>
<dbReference type="PROSITE" id="PS50885">
    <property type="entry name" value="HAMP"/>
    <property type="match status" value="1"/>
</dbReference>
<evidence type="ECO:0000313" key="17">
    <source>
        <dbReference type="EMBL" id="GIQ70793.1"/>
    </source>
</evidence>
<dbReference type="GO" id="GO:0000155">
    <property type="term" value="F:phosphorelay sensor kinase activity"/>
    <property type="evidence" value="ECO:0007669"/>
    <property type="project" value="InterPro"/>
</dbReference>
<evidence type="ECO:0000256" key="13">
    <source>
        <dbReference type="ARBA" id="ARBA00023136"/>
    </source>
</evidence>
<evidence type="ECO:0000256" key="5">
    <source>
        <dbReference type="ARBA" id="ARBA00022553"/>
    </source>
</evidence>
<dbReference type="InterPro" id="IPR003661">
    <property type="entry name" value="HisK_dim/P_dom"/>
</dbReference>
<dbReference type="Gene3D" id="1.10.287.130">
    <property type="match status" value="1"/>
</dbReference>
<evidence type="ECO:0000259" key="16">
    <source>
        <dbReference type="PROSITE" id="PS50885"/>
    </source>
</evidence>
<keyword evidence="7 14" id="KW-0812">Transmembrane</keyword>
<keyword evidence="13 14" id="KW-0472">Membrane</keyword>
<comment type="catalytic activity">
    <reaction evidence="1">
        <text>ATP + protein L-histidine = ADP + protein N-phospho-L-histidine.</text>
        <dbReference type="EC" id="2.7.13.3"/>
    </reaction>
</comment>
<comment type="caution">
    <text evidence="17">The sequence shown here is derived from an EMBL/GenBank/DDBJ whole genome shotgun (WGS) entry which is preliminary data.</text>
</comment>
<dbReference type="Pfam" id="PF00512">
    <property type="entry name" value="HisKA"/>
    <property type="match status" value="1"/>
</dbReference>
<keyword evidence="10" id="KW-0067">ATP-binding</keyword>
<dbReference type="Pfam" id="PF00672">
    <property type="entry name" value="HAMP"/>
    <property type="match status" value="1"/>
</dbReference>
<dbReference type="Pfam" id="PF02518">
    <property type="entry name" value="HATPase_c"/>
    <property type="match status" value="1"/>
</dbReference>
<accession>A0A8J4H8B9</accession>
<dbReference type="PANTHER" id="PTHR45528:SF1">
    <property type="entry name" value="SENSOR HISTIDINE KINASE CPXA"/>
    <property type="match status" value="1"/>
</dbReference>
<dbReference type="PROSITE" id="PS50109">
    <property type="entry name" value="HIS_KIN"/>
    <property type="match status" value="1"/>
</dbReference>
<dbReference type="CDD" id="cd06225">
    <property type="entry name" value="HAMP"/>
    <property type="match status" value="1"/>
</dbReference>
<evidence type="ECO:0000256" key="1">
    <source>
        <dbReference type="ARBA" id="ARBA00000085"/>
    </source>
</evidence>
<evidence type="ECO:0000256" key="14">
    <source>
        <dbReference type="SAM" id="Phobius"/>
    </source>
</evidence>
<feature type="transmembrane region" description="Helical" evidence="14">
    <location>
        <begin position="164"/>
        <end position="184"/>
    </location>
</feature>
<dbReference type="SMART" id="SM00388">
    <property type="entry name" value="HisKA"/>
    <property type="match status" value="1"/>
</dbReference>
<dbReference type="InterPro" id="IPR050398">
    <property type="entry name" value="HssS/ArlS-like"/>
</dbReference>
<proteinExistence type="predicted"/>
<dbReference type="SUPFAM" id="SSF55874">
    <property type="entry name" value="ATPase domain of HSP90 chaperone/DNA topoisomerase II/histidine kinase"/>
    <property type="match status" value="1"/>
</dbReference>
<evidence type="ECO:0000256" key="6">
    <source>
        <dbReference type="ARBA" id="ARBA00022679"/>
    </source>
</evidence>
<evidence type="ECO:0000256" key="2">
    <source>
        <dbReference type="ARBA" id="ARBA00004651"/>
    </source>
</evidence>
<dbReference type="RefSeq" id="WP_213413604.1">
    <property type="nucleotide sequence ID" value="NZ_BOVK01000058.1"/>
</dbReference>
<keyword evidence="18" id="KW-1185">Reference proteome</keyword>
<keyword evidence="8" id="KW-0547">Nucleotide-binding</keyword>
<dbReference type="InterPro" id="IPR003594">
    <property type="entry name" value="HATPase_dom"/>
</dbReference>
<dbReference type="InterPro" id="IPR003660">
    <property type="entry name" value="HAMP_dom"/>
</dbReference>
<dbReference type="Gene3D" id="3.30.565.10">
    <property type="entry name" value="Histidine kinase-like ATPase, C-terminal domain"/>
    <property type="match status" value="1"/>
</dbReference>
<feature type="domain" description="Histidine kinase" evidence="15">
    <location>
        <begin position="251"/>
        <end position="467"/>
    </location>
</feature>
<dbReference type="EMBL" id="BOVK01000058">
    <property type="protein sequence ID" value="GIQ70793.1"/>
    <property type="molecule type" value="Genomic_DNA"/>
</dbReference>
<dbReference type="InterPro" id="IPR036890">
    <property type="entry name" value="HATPase_C_sf"/>
</dbReference>
<dbReference type="InterPro" id="IPR005467">
    <property type="entry name" value="His_kinase_dom"/>
</dbReference>
<dbReference type="CDD" id="cd00082">
    <property type="entry name" value="HisKA"/>
    <property type="match status" value="1"/>
</dbReference>
<keyword evidence="4" id="KW-1003">Cell membrane</keyword>
<keyword evidence="5" id="KW-0597">Phosphoprotein</keyword>
<keyword evidence="6" id="KW-0808">Transferase</keyword>
<gene>
    <name evidence="17" type="ORF">XYCOK13_36170</name>
</gene>
<evidence type="ECO:0000256" key="4">
    <source>
        <dbReference type="ARBA" id="ARBA00022475"/>
    </source>
</evidence>
<dbReference type="Gene3D" id="6.10.340.10">
    <property type="match status" value="1"/>
</dbReference>
<dbReference type="SUPFAM" id="SSF47384">
    <property type="entry name" value="Homodimeric domain of signal transducing histidine kinase"/>
    <property type="match status" value="1"/>
</dbReference>
<dbReference type="Proteomes" id="UP000677918">
    <property type="component" value="Unassembled WGS sequence"/>
</dbReference>
<keyword evidence="9" id="KW-0418">Kinase</keyword>
<evidence type="ECO:0000259" key="15">
    <source>
        <dbReference type="PROSITE" id="PS50109"/>
    </source>
</evidence>
<keyword evidence="11 14" id="KW-1133">Transmembrane helix</keyword>
<dbReference type="AlphaFoldDB" id="A0A8J4H8B9"/>
<comment type="subcellular location">
    <subcellularLocation>
        <location evidence="2">Cell membrane</location>
        <topology evidence="2">Multi-pass membrane protein</topology>
    </subcellularLocation>
</comment>
<evidence type="ECO:0000256" key="10">
    <source>
        <dbReference type="ARBA" id="ARBA00022840"/>
    </source>
</evidence>
<evidence type="ECO:0000256" key="9">
    <source>
        <dbReference type="ARBA" id="ARBA00022777"/>
    </source>
</evidence>
<evidence type="ECO:0000256" key="11">
    <source>
        <dbReference type="ARBA" id="ARBA00022989"/>
    </source>
</evidence>
<feature type="domain" description="HAMP" evidence="16">
    <location>
        <begin position="184"/>
        <end position="236"/>
    </location>
</feature>
<evidence type="ECO:0000256" key="3">
    <source>
        <dbReference type="ARBA" id="ARBA00012438"/>
    </source>
</evidence>
<dbReference type="GO" id="GO:0005886">
    <property type="term" value="C:plasma membrane"/>
    <property type="evidence" value="ECO:0007669"/>
    <property type="project" value="UniProtKB-SubCell"/>
</dbReference>
<name>A0A8J4H8B9_9BACL</name>
<evidence type="ECO:0000256" key="7">
    <source>
        <dbReference type="ARBA" id="ARBA00022692"/>
    </source>
</evidence>
<evidence type="ECO:0000256" key="12">
    <source>
        <dbReference type="ARBA" id="ARBA00023012"/>
    </source>
</evidence>
<protein>
    <recommendedName>
        <fullName evidence="3">histidine kinase</fullName>
        <ecNumber evidence="3">2.7.13.3</ecNumber>
    </recommendedName>
</protein>
<keyword evidence="12" id="KW-0902">Two-component regulatory system</keyword>
<evidence type="ECO:0000256" key="8">
    <source>
        <dbReference type="ARBA" id="ARBA00022741"/>
    </source>
</evidence>
<dbReference type="PRINTS" id="PR00344">
    <property type="entry name" value="BCTRLSENSOR"/>
</dbReference>
<dbReference type="SMART" id="SM00387">
    <property type="entry name" value="HATPase_c"/>
    <property type="match status" value="1"/>
</dbReference>
<evidence type="ECO:0000313" key="18">
    <source>
        <dbReference type="Proteomes" id="UP000677918"/>
    </source>
</evidence>
<reference evidence="17" key="1">
    <citation type="submission" date="2021-04" db="EMBL/GenBank/DDBJ databases">
        <title>Draft genome sequence of Xylanibacillus composti strain K13.</title>
        <authorList>
            <person name="Uke A."/>
            <person name="Chhe C."/>
            <person name="Baramee S."/>
            <person name="Kosugi A."/>
        </authorList>
    </citation>
    <scope>NUCLEOTIDE SEQUENCE</scope>
    <source>
        <strain evidence="17">K13</strain>
    </source>
</reference>
<dbReference type="PANTHER" id="PTHR45528">
    <property type="entry name" value="SENSOR HISTIDINE KINASE CPXA"/>
    <property type="match status" value="1"/>
</dbReference>